<evidence type="ECO:0000256" key="5">
    <source>
        <dbReference type="ARBA" id="ARBA00022602"/>
    </source>
</evidence>
<dbReference type="PANTHER" id="PTHR11129">
    <property type="entry name" value="PROTEIN FARNESYLTRANSFERASE ALPHA SUBUNIT/RAB GERANYLGERANYL TRANSFERASE ALPHA SUBUNIT"/>
    <property type="match status" value="1"/>
</dbReference>
<dbReference type="Proteomes" id="UP000803884">
    <property type="component" value="Unassembled WGS sequence"/>
</dbReference>
<dbReference type="Gene3D" id="1.25.40.120">
    <property type="entry name" value="Protein prenylyltransferase"/>
    <property type="match status" value="1"/>
</dbReference>
<dbReference type="GO" id="GO:0004662">
    <property type="term" value="F:CAAX-protein geranylgeranyltransferase activity"/>
    <property type="evidence" value="ECO:0007669"/>
    <property type="project" value="UniProtKB-EC"/>
</dbReference>
<dbReference type="GO" id="GO:0005953">
    <property type="term" value="C:CAAX-protein geranylgeranyltransferase complex"/>
    <property type="evidence" value="ECO:0007669"/>
    <property type="project" value="TreeGrafter"/>
</dbReference>
<evidence type="ECO:0000256" key="8">
    <source>
        <dbReference type="ARBA" id="ARBA00022842"/>
    </source>
</evidence>
<sequence>MSDPDTESYSTSPAWSDVTPLPTNPGGPNPLAAIAYAPAYEEAMSYLRALMAANEHSTRALELTEDVIEQNPAHYTVWLYRASVLFGIDADLRAELEWVSDVARAHQKNYQIWNHRMMIVEKLGSPEGEREFVEEMFALDGKNYHVWSYRQWLVRRFGLWGERERGFVEGMVERDVRNNSAWNYRWFLVNGRESEGVPGVKDEGVKREEVEYAASAVAKAPQNPSPWNYLRGVVRASGGGLGELKGLASEYADLTRPGGVRSSHALDLLADILADEDKNKAGEALDALASTYDPIRKNYWEYRKGLLGLPAASVA</sequence>
<dbReference type="EMBL" id="JAAQHG020000007">
    <property type="protein sequence ID" value="KAL1588178.1"/>
    <property type="molecule type" value="Genomic_DNA"/>
</dbReference>
<evidence type="ECO:0000256" key="11">
    <source>
        <dbReference type="ARBA" id="ARBA00042436"/>
    </source>
</evidence>
<organism evidence="15 16">
    <name type="scientific">Cladosporium halotolerans</name>
    <dbReference type="NCBI Taxonomy" id="1052096"/>
    <lineage>
        <taxon>Eukaryota</taxon>
        <taxon>Fungi</taxon>
        <taxon>Dikarya</taxon>
        <taxon>Ascomycota</taxon>
        <taxon>Pezizomycotina</taxon>
        <taxon>Dothideomycetes</taxon>
        <taxon>Dothideomycetidae</taxon>
        <taxon>Cladosporiales</taxon>
        <taxon>Cladosporiaceae</taxon>
        <taxon>Cladosporium</taxon>
    </lineage>
</organism>
<comment type="similarity">
    <text evidence="2">Belongs to the protein prenyltransferase subunit alpha family.</text>
</comment>
<dbReference type="EC" id="2.5.1.58" evidence="4"/>
<name>A0AB34KTT8_9PEZI</name>
<proteinExistence type="inferred from homology"/>
<accession>A0AB34KTT8</accession>
<dbReference type="RefSeq" id="XP_069231283.1">
    <property type="nucleotide sequence ID" value="XM_069371620.1"/>
</dbReference>
<dbReference type="AlphaFoldDB" id="A0AB34KTT8"/>
<evidence type="ECO:0000313" key="15">
    <source>
        <dbReference type="EMBL" id="KAL1588178.1"/>
    </source>
</evidence>
<dbReference type="Pfam" id="PF01239">
    <property type="entry name" value="PPTA"/>
    <property type="match status" value="5"/>
</dbReference>
<keyword evidence="8" id="KW-0460">Magnesium</keyword>
<evidence type="ECO:0000256" key="12">
    <source>
        <dbReference type="ARBA" id="ARBA00043086"/>
    </source>
</evidence>
<dbReference type="EC" id="2.5.1.59" evidence="3"/>
<keyword evidence="7" id="KW-0677">Repeat</keyword>
<evidence type="ECO:0000313" key="16">
    <source>
        <dbReference type="Proteomes" id="UP000803884"/>
    </source>
</evidence>
<dbReference type="InterPro" id="IPR002088">
    <property type="entry name" value="Prenyl_trans_a"/>
</dbReference>
<dbReference type="GeneID" id="96004458"/>
<evidence type="ECO:0000256" key="6">
    <source>
        <dbReference type="ARBA" id="ARBA00022679"/>
    </source>
</evidence>
<dbReference type="GO" id="GO:0005965">
    <property type="term" value="C:protein farnesyltransferase complex"/>
    <property type="evidence" value="ECO:0007669"/>
    <property type="project" value="TreeGrafter"/>
</dbReference>
<keyword evidence="6" id="KW-0808">Transferase</keyword>
<evidence type="ECO:0000256" key="10">
    <source>
        <dbReference type="ARBA" id="ARBA00041392"/>
    </source>
</evidence>
<evidence type="ECO:0000256" key="1">
    <source>
        <dbReference type="ARBA" id="ARBA00001946"/>
    </source>
</evidence>
<dbReference type="GO" id="GO:0004660">
    <property type="term" value="F:protein farnesyltransferase activity"/>
    <property type="evidence" value="ECO:0007669"/>
    <property type="project" value="UniProtKB-EC"/>
</dbReference>
<evidence type="ECO:0000256" key="4">
    <source>
        <dbReference type="ARBA" id="ARBA00012702"/>
    </source>
</evidence>
<protein>
    <recommendedName>
        <fullName evidence="9">Protein farnesyltransferase/geranylgeranyltransferase type-1 subunit alpha</fullName>
        <ecNumber evidence="4">2.5.1.58</ecNumber>
        <ecNumber evidence="3">2.5.1.59</ecNumber>
    </recommendedName>
    <alternativeName>
        <fullName evidence="12">CAAX farnesyltransferase subunit alpha</fullName>
    </alternativeName>
    <alternativeName>
        <fullName evidence="11">FTase-alpha</fullName>
    </alternativeName>
    <alternativeName>
        <fullName evidence="10">Ras proteins prenyltransferase subunit alpha</fullName>
    </alternativeName>
    <alternativeName>
        <fullName evidence="13">Type I protein geranyl-geranyltransferase subunit alpha</fullName>
    </alternativeName>
</protein>
<gene>
    <name evidence="15" type="ORF">WHR41_03014</name>
</gene>
<evidence type="ECO:0000256" key="3">
    <source>
        <dbReference type="ARBA" id="ARBA00012700"/>
    </source>
</evidence>
<evidence type="ECO:0000256" key="7">
    <source>
        <dbReference type="ARBA" id="ARBA00022737"/>
    </source>
</evidence>
<keyword evidence="5" id="KW-0637">Prenyltransferase</keyword>
<dbReference type="PANTHER" id="PTHR11129:SF1">
    <property type="entry name" value="PROTEIN FARNESYLTRANSFERASE_GERANYLGERANYLTRANSFERASE TYPE-1 SUBUNIT ALPHA"/>
    <property type="match status" value="1"/>
</dbReference>
<keyword evidence="16" id="KW-1185">Reference proteome</keyword>
<dbReference type="PROSITE" id="PS51147">
    <property type="entry name" value="PFTA"/>
    <property type="match status" value="4"/>
</dbReference>
<dbReference type="SUPFAM" id="SSF48439">
    <property type="entry name" value="Protein prenylyltransferase"/>
    <property type="match status" value="1"/>
</dbReference>
<evidence type="ECO:0000256" key="13">
    <source>
        <dbReference type="ARBA" id="ARBA00043219"/>
    </source>
</evidence>
<evidence type="ECO:0000256" key="14">
    <source>
        <dbReference type="SAM" id="MobiDB-lite"/>
    </source>
</evidence>
<reference evidence="15 16" key="1">
    <citation type="journal article" date="2020" name="Microbiol. Resour. Announc.">
        <title>Draft Genome Sequence of a Cladosporium Species Isolated from the Mesophotic Ascidian Didemnum maculosum.</title>
        <authorList>
            <person name="Gioti A."/>
            <person name="Siaperas R."/>
            <person name="Nikolaivits E."/>
            <person name="Le Goff G."/>
            <person name="Ouazzani J."/>
            <person name="Kotoulas G."/>
            <person name="Topakas E."/>
        </authorList>
    </citation>
    <scope>NUCLEOTIDE SEQUENCE [LARGE SCALE GENOMIC DNA]</scope>
    <source>
        <strain evidence="15 16">TM138-S3</strain>
    </source>
</reference>
<comment type="cofactor">
    <cofactor evidence="1">
        <name>Mg(2+)</name>
        <dbReference type="ChEBI" id="CHEBI:18420"/>
    </cofactor>
</comment>
<evidence type="ECO:0000256" key="2">
    <source>
        <dbReference type="ARBA" id="ARBA00006734"/>
    </source>
</evidence>
<comment type="caution">
    <text evidence="15">The sequence shown here is derived from an EMBL/GenBank/DDBJ whole genome shotgun (WGS) entry which is preliminary data.</text>
</comment>
<evidence type="ECO:0000256" key="9">
    <source>
        <dbReference type="ARBA" id="ARBA00040965"/>
    </source>
</evidence>
<feature type="region of interest" description="Disordered" evidence="14">
    <location>
        <begin position="1"/>
        <end position="26"/>
    </location>
</feature>